<dbReference type="PANTHER" id="PTHR31836:SF28">
    <property type="entry name" value="SRCR DOMAIN-CONTAINING PROTEIN-RELATED"/>
    <property type="match status" value="1"/>
</dbReference>
<evidence type="ECO:0000256" key="2">
    <source>
        <dbReference type="SAM" id="SignalP"/>
    </source>
</evidence>
<feature type="chain" id="PRO_5047522271" evidence="2">
    <location>
        <begin position="21"/>
        <end position="114"/>
    </location>
</feature>
<dbReference type="CDD" id="cd22191">
    <property type="entry name" value="DPBB_RlpA_EXP_N-like"/>
    <property type="match status" value="1"/>
</dbReference>
<gene>
    <name evidence="3" type="ORF">SUNI508_05699</name>
</gene>
<dbReference type="Gene3D" id="2.40.40.10">
    <property type="entry name" value="RlpA-like domain"/>
    <property type="match status" value="1"/>
</dbReference>
<evidence type="ECO:0000256" key="1">
    <source>
        <dbReference type="ARBA" id="ARBA00022729"/>
    </source>
</evidence>
<reference evidence="3 4" key="1">
    <citation type="journal article" date="2024" name="J. Plant Pathol.">
        <title>Sequence and assembly of the genome of Seiridium unicorne, isolate CBS 538.82, causal agent of cypress canker disease.</title>
        <authorList>
            <person name="Scali E."/>
            <person name="Rocca G.D."/>
            <person name="Danti R."/>
            <person name="Garbelotto M."/>
            <person name="Barberini S."/>
            <person name="Baroncelli R."/>
            <person name="Emiliani G."/>
        </authorList>
    </citation>
    <scope>NUCLEOTIDE SEQUENCE [LARGE SCALE GENOMIC DNA]</scope>
    <source>
        <strain evidence="3 4">BM-138-508</strain>
    </source>
</reference>
<evidence type="ECO:0000313" key="3">
    <source>
        <dbReference type="EMBL" id="KAK9421464.1"/>
    </source>
</evidence>
<protein>
    <submittedName>
        <fullName evidence="3">Riboflavine-aldehyde-forming enzyme</fullName>
    </submittedName>
</protein>
<comment type="caution">
    <text evidence="3">The sequence shown here is derived from an EMBL/GenBank/DDBJ whole genome shotgun (WGS) entry which is preliminary data.</text>
</comment>
<feature type="signal peptide" evidence="2">
    <location>
        <begin position="1"/>
        <end position="20"/>
    </location>
</feature>
<evidence type="ECO:0000313" key="4">
    <source>
        <dbReference type="Proteomes" id="UP001408356"/>
    </source>
</evidence>
<dbReference type="Proteomes" id="UP001408356">
    <property type="component" value="Unassembled WGS sequence"/>
</dbReference>
<dbReference type="InterPro" id="IPR051477">
    <property type="entry name" value="Expansin_CellWall"/>
</dbReference>
<keyword evidence="1 2" id="KW-0732">Signal</keyword>
<proteinExistence type="predicted"/>
<accession>A0ABR2V3S3</accession>
<dbReference type="InterPro" id="IPR036908">
    <property type="entry name" value="RlpA-like_sf"/>
</dbReference>
<dbReference type="SUPFAM" id="SSF50685">
    <property type="entry name" value="Barwin-like endoglucanases"/>
    <property type="match status" value="1"/>
</dbReference>
<dbReference type="EMBL" id="JARVKF010000179">
    <property type="protein sequence ID" value="KAK9421464.1"/>
    <property type="molecule type" value="Genomic_DNA"/>
</dbReference>
<dbReference type="PANTHER" id="PTHR31836">
    <property type="match status" value="1"/>
</dbReference>
<organism evidence="3 4">
    <name type="scientific">Seiridium unicorne</name>
    <dbReference type="NCBI Taxonomy" id="138068"/>
    <lineage>
        <taxon>Eukaryota</taxon>
        <taxon>Fungi</taxon>
        <taxon>Dikarya</taxon>
        <taxon>Ascomycota</taxon>
        <taxon>Pezizomycotina</taxon>
        <taxon>Sordariomycetes</taxon>
        <taxon>Xylariomycetidae</taxon>
        <taxon>Amphisphaeriales</taxon>
        <taxon>Sporocadaceae</taxon>
        <taxon>Seiridium</taxon>
    </lineage>
</organism>
<sequence length="114" mass="11849">MARFTSIALAMASAIGYAFASSGDMTYYAPGLGACGIVNNESDAVVALSYLQYSGADPCGRTIDITLNGKTVSATVVDKCMGCVEDAIDVSPSVFELLASLDVGRTVVEWDFTS</sequence>
<keyword evidence="4" id="KW-1185">Reference proteome</keyword>
<name>A0ABR2V3S3_9PEZI</name>
<dbReference type="PROSITE" id="PS51257">
    <property type="entry name" value="PROKAR_LIPOPROTEIN"/>
    <property type="match status" value="1"/>
</dbReference>